<evidence type="ECO:0000256" key="1">
    <source>
        <dbReference type="ARBA" id="ARBA00001917"/>
    </source>
</evidence>
<keyword evidence="5" id="KW-1185">Reference proteome</keyword>
<feature type="signal peptide" evidence="2">
    <location>
        <begin position="1"/>
        <end position="16"/>
    </location>
</feature>
<protein>
    <submittedName>
        <fullName evidence="4">Cholinesterase-like protein</fullName>
    </submittedName>
</protein>
<sequence length="951" mass="104220">MRSFAYVCSLAAVVFAAEPWINEVDTGLTDFLFSTNYTEGSLPLLKDMRAVMDFDYAAHQFLDNQKYSFYRTAAGGEWSYRNNLDVWKKVMLRPRHLHDVSKLNETLPVTFLGYNFSAPIFIAPAARGGYANPERAELNFVDAAAKENILYTAALYATKTIEELAAQKHDDTLNGPQVMFQQYSPSPLEIAYEIYRNAPQVFQQVEVMADSGVRYGTDVLKLMALGVKMVGLGRPFMYANCYGTEGVEKLIQILKTEIVHDGAQAGVTDLRKVPRSLINARPLEASVFLMDVAPLLLVTSIQATTIPSPKSLNSDITIVIDNDLQGAISPLADSGVIVLGARPLNDAQSACEALGEELWSPELKTASIQPSLNYLKFINATKREAKYWIASKGSVDRAISIDGAVSALGSTSELPVLCTQTAPVSNSTSQDTGSKWQVTVHSNDEELAGFRFLGIRYAPQPKRFTYSTPYIGKGDKVSALEYGSQCVQGSSGSEDCLFLNIWTNFLPKSDSLRPGLKPVMFWIHGGAFTGGTANDPTFDGGNIASRGDVVVVAINYRLSTLGFLALNDSKTNGNFGLADQINALDWVRKNIKDFGGDPNKTTIFGQSAGAASVRALMASPKAVGKFAGAIPLSNLGGINYGTTYSKYYTIDEEMEAAGNDILSATNCTKAISQVDCLREVPATTLASLSTVARYLVVDGTYLTTDELQLDGPRIPVRLMMGIVRDDGAPFISYPQTTNESAYLESLGFSIPSPNLFPIPEIANQTLALFNMSSRLATDGIFRCIDQATVFAGLQTGRFAPDVYFYEFNRTYQTSGWPGLDACEPPKTPTRPFGDPDREYLKCHSGELYYAFGNLARQGLPLRDEHDLPFQQFVLDSFASFARTYDPNADLAFLRARGYENTIRQIQIAGPWVPATKDAMTMRTLQWPSFQGPFVELQQCESLGLGLGYYTR</sequence>
<dbReference type="Gene3D" id="3.40.50.1820">
    <property type="entry name" value="alpha/beta hydrolase"/>
    <property type="match status" value="1"/>
</dbReference>
<dbReference type="Pfam" id="PF00135">
    <property type="entry name" value="COesterase"/>
    <property type="match status" value="1"/>
</dbReference>
<dbReference type="Proteomes" id="UP001446871">
    <property type="component" value="Unassembled WGS sequence"/>
</dbReference>
<dbReference type="Pfam" id="PF01070">
    <property type="entry name" value="FMN_dh"/>
    <property type="match status" value="1"/>
</dbReference>
<dbReference type="PANTHER" id="PTHR43142">
    <property type="entry name" value="CARBOXYLIC ESTER HYDROLASE"/>
    <property type="match status" value="1"/>
</dbReference>
<feature type="chain" id="PRO_5046223516" evidence="2">
    <location>
        <begin position="17"/>
        <end position="951"/>
    </location>
</feature>
<feature type="domain" description="FMN hydroxy acid dehydrogenase" evidence="3">
    <location>
        <begin position="199"/>
        <end position="283"/>
    </location>
</feature>
<dbReference type="Gene3D" id="3.20.20.70">
    <property type="entry name" value="Aldolase class I"/>
    <property type="match status" value="2"/>
</dbReference>
<evidence type="ECO:0000313" key="4">
    <source>
        <dbReference type="EMBL" id="KAK8083602.1"/>
    </source>
</evidence>
<dbReference type="EMBL" id="JAQQWM010000001">
    <property type="protein sequence ID" value="KAK8083602.1"/>
    <property type="molecule type" value="Genomic_DNA"/>
</dbReference>
<reference evidence="4 5" key="1">
    <citation type="submission" date="2023-01" db="EMBL/GenBank/DDBJ databases">
        <title>Analysis of 21 Apiospora genomes using comparative genomics revels a genus with tremendous synthesis potential of carbohydrate active enzymes and secondary metabolites.</title>
        <authorList>
            <person name="Sorensen T."/>
        </authorList>
    </citation>
    <scope>NUCLEOTIDE SEQUENCE [LARGE SCALE GENOMIC DNA]</scope>
    <source>
        <strain evidence="4 5">CBS 83171</strain>
    </source>
</reference>
<feature type="domain" description="FMN hydroxy acid dehydrogenase" evidence="3">
    <location>
        <begin position="43"/>
        <end position="198"/>
    </location>
</feature>
<dbReference type="PANTHER" id="PTHR43142:SF3">
    <property type="entry name" value="PUTATIVE (AFU_ORTHOLOGUE AFUA_3G09070)-RELATED"/>
    <property type="match status" value="1"/>
</dbReference>
<dbReference type="InterPro" id="IPR002018">
    <property type="entry name" value="CarbesteraseB"/>
</dbReference>
<accession>A0ABR1WKT8</accession>
<keyword evidence="2" id="KW-0732">Signal</keyword>
<gene>
    <name evidence="4" type="ORF">PG996_002383</name>
</gene>
<dbReference type="InterPro" id="IPR029058">
    <property type="entry name" value="AB_hydrolase_fold"/>
</dbReference>
<dbReference type="PROSITE" id="PS51349">
    <property type="entry name" value="FMN_HYDROXY_ACID_DH_2"/>
    <property type="match status" value="2"/>
</dbReference>
<comment type="caution">
    <text evidence="4">The sequence shown here is derived from an EMBL/GenBank/DDBJ whole genome shotgun (WGS) entry which is preliminary data.</text>
</comment>
<evidence type="ECO:0000259" key="3">
    <source>
        <dbReference type="PROSITE" id="PS51349"/>
    </source>
</evidence>
<proteinExistence type="predicted"/>
<evidence type="ECO:0000256" key="2">
    <source>
        <dbReference type="SAM" id="SignalP"/>
    </source>
</evidence>
<dbReference type="InterPro" id="IPR013785">
    <property type="entry name" value="Aldolase_TIM"/>
</dbReference>
<dbReference type="InterPro" id="IPR037396">
    <property type="entry name" value="FMN_HAD"/>
</dbReference>
<organism evidence="4 5">
    <name type="scientific">Apiospora saccharicola</name>
    <dbReference type="NCBI Taxonomy" id="335842"/>
    <lineage>
        <taxon>Eukaryota</taxon>
        <taxon>Fungi</taxon>
        <taxon>Dikarya</taxon>
        <taxon>Ascomycota</taxon>
        <taxon>Pezizomycotina</taxon>
        <taxon>Sordariomycetes</taxon>
        <taxon>Xylariomycetidae</taxon>
        <taxon>Amphisphaeriales</taxon>
        <taxon>Apiosporaceae</taxon>
        <taxon>Apiospora</taxon>
    </lineage>
</organism>
<evidence type="ECO:0000313" key="5">
    <source>
        <dbReference type="Proteomes" id="UP001446871"/>
    </source>
</evidence>
<name>A0ABR1WKT8_9PEZI</name>
<dbReference type="SUPFAM" id="SSF53474">
    <property type="entry name" value="alpha/beta-Hydrolases"/>
    <property type="match status" value="1"/>
</dbReference>
<dbReference type="InterPro" id="IPR000262">
    <property type="entry name" value="FMN-dep_DH"/>
</dbReference>
<comment type="cofactor">
    <cofactor evidence="1">
        <name>FMN</name>
        <dbReference type="ChEBI" id="CHEBI:58210"/>
    </cofactor>
</comment>
<dbReference type="SUPFAM" id="SSF51395">
    <property type="entry name" value="FMN-linked oxidoreductases"/>
    <property type="match status" value="1"/>
</dbReference>